<feature type="transmembrane region" description="Helical" evidence="2">
    <location>
        <begin position="245"/>
        <end position="264"/>
    </location>
</feature>
<dbReference type="GO" id="GO:0004175">
    <property type="term" value="F:endopeptidase activity"/>
    <property type="evidence" value="ECO:0007669"/>
    <property type="project" value="UniProtKB-ARBA"/>
</dbReference>
<organism evidence="4 5">
    <name type="scientific">Marchantia polymorpha subsp. ruderalis</name>
    <dbReference type="NCBI Taxonomy" id="1480154"/>
    <lineage>
        <taxon>Eukaryota</taxon>
        <taxon>Viridiplantae</taxon>
        <taxon>Streptophyta</taxon>
        <taxon>Embryophyta</taxon>
        <taxon>Marchantiophyta</taxon>
        <taxon>Marchantiopsida</taxon>
        <taxon>Marchantiidae</taxon>
        <taxon>Marchantiales</taxon>
        <taxon>Marchantiaceae</taxon>
        <taxon>Marchantia</taxon>
    </lineage>
</organism>
<accession>A0A176WFF5</accession>
<reference evidence="4" key="1">
    <citation type="submission" date="2016-03" db="EMBL/GenBank/DDBJ databases">
        <title>Mechanisms controlling the formation of the plant cell surface in tip-growing cells are functionally conserved among land plants.</title>
        <authorList>
            <person name="Honkanen S."/>
            <person name="Jones V.A."/>
            <person name="Morieri G."/>
            <person name="Champion C."/>
            <person name="Hetherington A.J."/>
            <person name="Kelly S."/>
            <person name="Saint-Marcoux D."/>
            <person name="Proust H."/>
            <person name="Prescott H."/>
            <person name="Dolan L."/>
        </authorList>
    </citation>
    <scope>NUCLEOTIDE SEQUENCE [LARGE SCALE GENOMIC DNA]</scope>
    <source>
        <tissue evidence="4">Whole gametophyte</tissue>
    </source>
</reference>
<feature type="transmembrane region" description="Helical" evidence="2">
    <location>
        <begin position="102"/>
        <end position="121"/>
    </location>
</feature>
<keyword evidence="2" id="KW-0472">Membrane</keyword>
<feature type="compositionally biased region" description="Basic and acidic residues" evidence="1">
    <location>
        <begin position="47"/>
        <end position="71"/>
    </location>
</feature>
<dbReference type="Proteomes" id="UP000077202">
    <property type="component" value="Unassembled WGS sequence"/>
</dbReference>
<dbReference type="InterPro" id="IPR003675">
    <property type="entry name" value="Rce1/LyrA-like_dom"/>
</dbReference>
<name>A0A176WFF5_MARPO</name>
<sequence>MATTTVSSRQLFSPTSYPRSRYGTFALAKNDRTQKRKTRISTPGKGFDSDIERRSSDRVVPLEESESKTRDSKLNLAVEENGKIGSNQITDESMYAPLQRGVVLKSCIGTSATLALAGFLVRQASHTAATSGWSVPDCMLLMPYTTELWHIIPTVGVVVLVSALRQIFIRIWPDFAASSEVSNCRVLGNLKPVDYFTVAYLSGISEELLFRGALLPALGPDWRGVLGAGIIFGVLHISGGRKSAFGIWASFVGITYGILGLYTNDLATPMAAHSAANLLGAALWKYTKDSKSEGSKTW</sequence>
<dbReference type="AlphaFoldDB" id="A0A176WFF5"/>
<dbReference type="EMBL" id="LVLJ01001188">
    <property type="protein sequence ID" value="OAE31015.1"/>
    <property type="molecule type" value="Genomic_DNA"/>
</dbReference>
<gene>
    <name evidence="4" type="ORF">AXG93_1502s1150</name>
</gene>
<evidence type="ECO:0000256" key="1">
    <source>
        <dbReference type="SAM" id="MobiDB-lite"/>
    </source>
</evidence>
<dbReference type="PANTHER" id="PTHR43592:SF7">
    <property type="entry name" value="CAAX AMINO TERMINAL PROTEASE FAMILY PROTEIN"/>
    <property type="match status" value="1"/>
</dbReference>
<dbReference type="PANTHER" id="PTHR43592">
    <property type="entry name" value="CAAX AMINO TERMINAL PROTEASE"/>
    <property type="match status" value="1"/>
</dbReference>
<evidence type="ECO:0000313" key="4">
    <source>
        <dbReference type="EMBL" id="OAE31015.1"/>
    </source>
</evidence>
<dbReference type="GO" id="GO:0080120">
    <property type="term" value="P:CAAX-box protein maturation"/>
    <property type="evidence" value="ECO:0007669"/>
    <property type="project" value="UniProtKB-ARBA"/>
</dbReference>
<feature type="region of interest" description="Disordered" evidence="1">
    <location>
        <begin position="1"/>
        <end position="20"/>
    </location>
</feature>
<protein>
    <recommendedName>
        <fullName evidence="3">CAAX prenyl protease 2/Lysostaphin resistance protein A-like domain-containing protein</fullName>
    </recommendedName>
</protein>
<proteinExistence type="predicted"/>
<evidence type="ECO:0000259" key="3">
    <source>
        <dbReference type="Pfam" id="PF02517"/>
    </source>
</evidence>
<dbReference type="Pfam" id="PF02517">
    <property type="entry name" value="Rce1-like"/>
    <property type="match status" value="1"/>
</dbReference>
<feature type="domain" description="CAAX prenyl protease 2/Lysostaphin resistance protein A-like" evidence="3">
    <location>
        <begin position="194"/>
        <end position="279"/>
    </location>
</feature>
<feature type="region of interest" description="Disordered" evidence="1">
    <location>
        <begin position="30"/>
        <end position="71"/>
    </location>
</feature>
<feature type="transmembrane region" description="Helical" evidence="2">
    <location>
        <begin position="141"/>
        <end position="164"/>
    </location>
</feature>
<keyword evidence="2" id="KW-1133">Transmembrane helix</keyword>
<evidence type="ECO:0000313" key="5">
    <source>
        <dbReference type="Proteomes" id="UP000077202"/>
    </source>
</evidence>
<keyword evidence="5" id="KW-1185">Reference proteome</keyword>
<comment type="caution">
    <text evidence="4">The sequence shown here is derived from an EMBL/GenBank/DDBJ whole genome shotgun (WGS) entry which is preliminary data.</text>
</comment>
<keyword evidence="2" id="KW-0812">Transmembrane</keyword>
<evidence type="ECO:0000256" key="2">
    <source>
        <dbReference type="SAM" id="Phobius"/>
    </source>
</evidence>
<feature type="compositionally biased region" description="Polar residues" evidence="1">
    <location>
        <begin position="1"/>
        <end position="18"/>
    </location>
</feature>